<comment type="caution">
    <text evidence="2">The sequence shown here is derived from an EMBL/GenBank/DDBJ whole genome shotgun (WGS) entry which is preliminary data.</text>
</comment>
<evidence type="ECO:0000256" key="1">
    <source>
        <dbReference type="SAM" id="Phobius"/>
    </source>
</evidence>
<dbReference type="Proteomes" id="UP001054837">
    <property type="component" value="Unassembled WGS sequence"/>
</dbReference>
<keyword evidence="1" id="KW-1133">Transmembrane helix</keyword>
<accession>A0AAV4UYP6</accession>
<reference evidence="2 3" key="1">
    <citation type="submission" date="2021-06" db="EMBL/GenBank/DDBJ databases">
        <title>Caerostris darwini draft genome.</title>
        <authorList>
            <person name="Kono N."/>
            <person name="Arakawa K."/>
        </authorList>
    </citation>
    <scope>NUCLEOTIDE SEQUENCE [LARGE SCALE GENOMIC DNA]</scope>
</reference>
<keyword evidence="1" id="KW-0812">Transmembrane</keyword>
<protein>
    <submittedName>
        <fullName evidence="2">Uncharacterized protein</fullName>
    </submittedName>
</protein>
<gene>
    <name evidence="2" type="ORF">CDAR_34361</name>
</gene>
<keyword evidence="1" id="KW-0472">Membrane</keyword>
<name>A0AAV4UYP6_9ARAC</name>
<sequence length="77" mass="9452">MEFSSVIFLFTYKLDPGWFHHLLHNNWLRFINRPLHFFLYLFILLILHICQHFIYTISVMKSIFVDNKMNILNLLLP</sequence>
<feature type="transmembrane region" description="Helical" evidence="1">
    <location>
        <begin position="37"/>
        <end position="60"/>
    </location>
</feature>
<keyword evidence="3" id="KW-1185">Reference proteome</keyword>
<evidence type="ECO:0000313" key="2">
    <source>
        <dbReference type="EMBL" id="GIY63011.1"/>
    </source>
</evidence>
<organism evidence="2 3">
    <name type="scientific">Caerostris darwini</name>
    <dbReference type="NCBI Taxonomy" id="1538125"/>
    <lineage>
        <taxon>Eukaryota</taxon>
        <taxon>Metazoa</taxon>
        <taxon>Ecdysozoa</taxon>
        <taxon>Arthropoda</taxon>
        <taxon>Chelicerata</taxon>
        <taxon>Arachnida</taxon>
        <taxon>Araneae</taxon>
        <taxon>Araneomorphae</taxon>
        <taxon>Entelegynae</taxon>
        <taxon>Araneoidea</taxon>
        <taxon>Araneidae</taxon>
        <taxon>Caerostris</taxon>
    </lineage>
</organism>
<dbReference type="EMBL" id="BPLQ01012149">
    <property type="protein sequence ID" value="GIY63011.1"/>
    <property type="molecule type" value="Genomic_DNA"/>
</dbReference>
<dbReference type="AlphaFoldDB" id="A0AAV4UYP6"/>
<evidence type="ECO:0000313" key="3">
    <source>
        <dbReference type="Proteomes" id="UP001054837"/>
    </source>
</evidence>
<proteinExistence type="predicted"/>